<dbReference type="Pfam" id="PF01935">
    <property type="entry name" value="DUF87"/>
    <property type="match status" value="1"/>
</dbReference>
<evidence type="ECO:0000259" key="1">
    <source>
        <dbReference type="Pfam" id="PF01935"/>
    </source>
</evidence>
<dbReference type="InterPro" id="IPR002789">
    <property type="entry name" value="HerA_central"/>
</dbReference>
<name>A0ABY7WJC7_9SPHI</name>
<proteinExistence type="predicted"/>
<protein>
    <submittedName>
        <fullName evidence="2">ATP-binding protein</fullName>
    </submittedName>
</protein>
<reference evidence="2 3" key="1">
    <citation type="submission" date="2023-02" db="EMBL/GenBank/DDBJ databases">
        <title>Genome sequence of Sphingobacterium sp. KACC 22765.</title>
        <authorList>
            <person name="Kim S."/>
            <person name="Heo J."/>
            <person name="Kwon S.-W."/>
        </authorList>
    </citation>
    <scope>NUCLEOTIDE SEQUENCE [LARGE SCALE GENOMIC DNA]</scope>
    <source>
        <strain evidence="2 3">KACC 22765</strain>
    </source>
</reference>
<dbReference type="GO" id="GO:0005524">
    <property type="term" value="F:ATP binding"/>
    <property type="evidence" value="ECO:0007669"/>
    <property type="project" value="UniProtKB-KW"/>
</dbReference>
<dbReference type="InterPro" id="IPR027417">
    <property type="entry name" value="P-loop_NTPase"/>
</dbReference>
<keyword evidence="2" id="KW-0067">ATP-binding</keyword>
<evidence type="ECO:0000313" key="2">
    <source>
        <dbReference type="EMBL" id="WDF68682.1"/>
    </source>
</evidence>
<dbReference type="InterPro" id="IPR008571">
    <property type="entry name" value="HerA-like"/>
</dbReference>
<dbReference type="RefSeq" id="WP_274267413.1">
    <property type="nucleotide sequence ID" value="NZ_CP117880.1"/>
</dbReference>
<sequence>MSALDSILKIGSVVSVLGRSVEIKVDTAKNASHLLYKGELLKNVSVGSYIKIAKGFTHLVGKIEGEFITEDKSRDFHSYTSEQEKIRRLLQISLIGFLEGNVFKQGVKELPLVDNEAYLLTQDEFNYVHKFVKDDEETFVFGSLAQEKGKAIEVSIDRLLASHIGIFGNTGSGKSYTLAKLYHEILSKYKDEPAFQKNARFILIDFNGEYMSPEEGLSDDVIISSRYKQVFRLSTGTNGSKKKYRLPNKIINDEQFWSLILHCTEKTQSPFISRTLKSEFLEDNIHTDEGFKKLITVTLEHITTKVSQNQEKNLVLTFLEELAKFGIADKIDNYKAVYRDLRANLQFHSKDKYFYYNNVISTTAEFLPLLREKLNVLEPHISEVSIIQKIRLKIIFNFYYEIQNGFANKEHIGPVMGRLDDRINDLEKVIEITQEKNEPCVLSVISLKDVNIQMRKILPMIICKHLYEEKKGKIERDKFLNIIIDEAHNILSFNSDRESETWKDYRLEAFEEIIKEGRKFGVFLTIASQRPSDISSTIISQLHNYFLHRLINNKDIEAVEKTISYLDKVSFDSLPILPQGSCILAGISAQLPVIIEVGFIPDKNKPYNETMVLTKHWRDEIRTEDNQIKRIK</sequence>
<dbReference type="PANTHER" id="PTHR42957">
    <property type="entry name" value="HELICASE MJ1565-RELATED"/>
    <property type="match status" value="1"/>
</dbReference>
<dbReference type="SUPFAM" id="SSF52540">
    <property type="entry name" value="P-loop containing nucleoside triphosphate hydrolases"/>
    <property type="match status" value="1"/>
</dbReference>
<gene>
    <name evidence="2" type="ORF">PQ465_20600</name>
</gene>
<feature type="domain" description="Helicase HerA central" evidence="1">
    <location>
        <begin position="141"/>
        <end position="329"/>
    </location>
</feature>
<dbReference type="PANTHER" id="PTHR42957:SF1">
    <property type="entry name" value="HELICASE MJ1565-RELATED"/>
    <property type="match status" value="1"/>
</dbReference>
<keyword evidence="2" id="KW-0547">Nucleotide-binding</keyword>
<accession>A0ABY7WJC7</accession>
<organism evidence="2 3">
    <name type="scientific">Sphingobacterium oryzagri</name>
    <dbReference type="NCBI Taxonomy" id="3025669"/>
    <lineage>
        <taxon>Bacteria</taxon>
        <taxon>Pseudomonadati</taxon>
        <taxon>Bacteroidota</taxon>
        <taxon>Sphingobacteriia</taxon>
        <taxon>Sphingobacteriales</taxon>
        <taxon>Sphingobacteriaceae</taxon>
        <taxon>Sphingobacterium</taxon>
    </lineage>
</organism>
<dbReference type="Proteomes" id="UP001221558">
    <property type="component" value="Chromosome"/>
</dbReference>
<dbReference type="CDD" id="cd01127">
    <property type="entry name" value="TrwB_TraG_TraD_VirD4"/>
    <property type="match status" value="1"/>
</dbReference>
<dbReference type="Gene3D" id="3.40.50.300">
    <property type="entry name" value="P-loop containing nucleotide triphosphate hydrolases"/>
    <property type="match status" value="2"/>
</dbReference>
<dbReference type="EMBL" id="CP117880">
    <property type="protein sequence ID" value="WDF68682.1"/>
    <property type="molecule type" value="Genomic_DNA"/>
</dbReference>
<evidence type="ECO:0000313" key="3">
    <source>
        <dbReference type="Proteomes" id="UP001221558"/>
    </source>
</evidence>
<keyword evidence="3" id="KW-1185">Reference proteome</keyword>